<keyword evidence="1" id="KW-1133">Transmembrane helix</keyword>
<dbReference type="SUPFAM" id="SSF51045">
    <property type="entry name" value="WW domain"/>
    <property type="match status" value="1"/>
</dbReference>
<dbReference type="OrthoDB" id="2674421at2759"/>
<reference evidence="4" key="1">
    <citation type="journal article" date="2014" name="Proc. Natl. Acad. Sci. U.S.A.">
        <title>Extensive sampling of basidiomycete genomes demonstrates inadequacy of the white-rot/brown-rot paradigm for wood decay fungi.</title>
        <authorList>
            <person name="Riley R."/>
            <person name="Salamov A.A."/>
            <person name="Brown D.W."/>
            <person name="Nagy L.G."/>
            <person name="Floudas D."/>
            <person name="Held B.W."/>
            <person name="Levasseur A."/>
            <person name="Lombard V."/>
            <person name="Morin E."/>
            <person name="Otillar R."/>
            <person name="Lindquist E.A."/>
            <person name="Sun H."/>
            <person name="LaButti K.M."/>
            <person name="Schmutz J."/>
            <person name="Jabbour D."/>
            <person name="Luo H."/>
            <person name="Baker S.E."/>
            <person name="Pisabarro A.G."/>
            <person name="Walton J.D."/>
            <person name="Blanchette R.A."/>
            <person name="Henrissat B."/>
            <person name="Martin F."/>
            <person name="Cullen D."/>
            <person name="Hibbett D.S."/>
            <person name="Grigoriev I.V."/>
        </authorList>
    </citation>
    <scope>NUCLEOTIDE SEQUENCE [LARGE SCALE GENOMIC DNA]</scope>
    <source>
        <strain evidence="4">FD-172 SS1</strain>
    </source>
</reference>
<dbReference type="STRING" id="930990.A0A067N3R7"/>
<dbReference type="InterPro" id="IPR001202">
    <property type="entry name" value="WW_dom"/>
</dbReference>
<feature type="transmembrane region" description="Helical" evidence="1">
    <location>
        <begin position="433"/>
        <end position="462"/>
    </location>
</feature>
<proteinExistence type="predicted"/>
<dbReference type="Gene3D" id="2.20.70.10">
    <property type="match status" value="1"/>
</dbReference>
<dbReference type="EMBL" id="KL198021">
    <property type="protein sequence ID" value="KDQ18391.1"/>
    <property type="molecule type" value="Genomic_DNA"/>
</dbReference>
<organism evidence="3 4">
    <name type="scientific">Botryobasidium botryosum (strain FD-172 SS1)</name>
    <dbReference type="NCBI Taxonomy" id="930990"/>
    <lineage>
        <taxon>Eukaryota</taxon>
        <taxon>Fungi</taxon>
        <taxon>Dikarya</taxon>
        <taxon>Basidiomycota</taxon>
        <taxon>Agaricomycotina</taxon>
        <taxon>Agaricomycetes</taxon>
        <taxon>Cantharellales</taxon>
        <taxon>Botryobasidiaceae</taxon>
        <taxon>Botryobasidium</taxon>
    </lineage>
</organism>
<evidence type="ECO:0000256" key="1">
    <source>
        <dbReference type="SAM" id="Phobius"/>
    </source>
</evidence>
<dbReference type="HOGENOM" id="CLU_015091_3_3_1"/>
<keyword evidence="1" id="KW-0472">Membrane</keyword>
<evidence type="ECO:0000259" key="2">
    <source>
        <dbReference type="PROSITE" id="PS50020"/>
    </source>
</evidence>
<keyword evidence="1" id="KW-0812">Transmembrane</keyword>
<dbReference type="PROSITE" id="PS50020">
    <property type="entry name" value="WW_DOMAIN_2"/>
    <property type="match status" value="1"/>
</dbReference>
<gene>
    <name evidence="3" type="ORF">BOTBODRAFT_28799</name>
</gene>
<dbReference type="AlphaFoldDB" id="A0A067N3R7"/>
<evidence type="ECO:0000313" key="4">
    <source>
        <dbReference type="Proteomes" id="UP000027195"/>
    </source>
</evidence>
<keyword evidence="4" id="KW-1185">Reference proteome</keyword>
<dbReference type="Proteomes" id="UP000027195">
    <property type="component" value="Unassembled WGS sequence"/>
</dbReference>
<feature type="domain" description="WW" evidence="2">
    <location>
        <begin position="80"/>
        <end position="113"/>
    </location>
</feature>
<name>A0A067N3R7_BOTB1</name>
<dbReference type="InterPro" id="IPR036020">
    <property type="entry name" value="WW_dom_sf"/>
</dbReference>
<feature type="transmembrane region" description="Helical" evidence="1">
    <location>
        <begin position="381"/>
        <end position="403"/>
    </location>
</feature>
<accession>A0A067N3R7</accession>
<sequence>MLIIYFLSPGQPRGQSAVSLLSRSTSFISPRHVSKDLVPLAPSYNPRYADIKWATRLFNPSFIDEKIEAIDEGPQSSSPDPLPPQWKAYTHPEGKPYYHDKARNLATYANMRDSTMSDQVENAFQKLSATKVTLAPHHELVIEISEDGWCHYFADHKKLSIFWARKVEAPELDMEVFNSKVQRGLWLQKEYWYHLHNFPFHNDLPKGSVSELTAALLYGGVDRASSQSTMFPFTDEQKETYLSALSAFRTHDALEGEEELYKGHQNSTIARIWSSLGEARFLGQHGYDTARIDRNQRLGVMAMRDSRVLRCLQILSRVLLFNTPDAHHLHLQRVWLGQIVLSEHWQKFVEDLLTEWNTSTLLATVLLAADVSFWSVGDLHFGAGLSIWISAVFALGSVVTALLQIMRHLQWAQASALRVANHLSKFESRSLKLFPLAIIYATPNYLLIWSVIWFGVGMVAFAVQTFWESKVGKAAIILMAIMRTWPFLLTLYLP</sequence>
<evidence type="ECO:0000313" key="3">
    <source>
        <dbReference type="EMBL" id="KDQ18391.1"/>
    </source>
</evidence>
<feature type="transmembrane region" description="Helical" evidence="1">
    <location>
        <begin position="474"/>
        <end position="493"/>
    </location>
</feature>
<dbReference type="InParanoid" id="A0A067N3R7"/>
<protein>
    <recommendedName>
        <fullName evidence="2">WW domain-containing protein</fullName>
    </recommendedName>
</protein>